<sequence length="192" mass="20955">MAGSTAGTVPGYLHTLLVPFASAGSCDRPAPRYRTNGTPYREGYCLVPDVGFVDMCFCQRLIPRPFVLYDGNHGGASHGIHHGGQHDGGDVRMIHQRDMSLKKSILSSSIPPRDSVSLKRSIPASWVPQMDVTGVKRSVLASWVPQMDDTCLKWTIPFSRIHPRDGASFNRSVLALSIPPRDGANLERSCLA</sequence>
<organism evidence="1 2">
    <name type="scientific">Cuscuta campestris</name>
    <dbReference type="NCBI Taxonomy" id="132261"/>
    <lineage>
        <taxon>Eukaryota</taxon>
        <taxon>Viridiplantae</taxon>
        <taxon>Streptophyta</taxon>
        <taxon>Embryophyta</taxon>
        <taxon>Tracheophyta</taxon>
        <taxon>Spermatophyta</taxon>
        <taxon>Magnoliopsida</taxon>
        <taxon>eudicotyledons</taxon>
        <taxon>Gunneridae</taxon>
        <taxon>Pentapetalae</taxon>
        <taxon>asterids</taxon>
        <taxon>lamiids</taxon>
        <taxon>Solanales</taxon>
        <taxon>Convolvulaceae</taxon>
        <taxon>Cuscuteae</taxon>
        <taxon>Cuscuta</taxon>
        <taxon>Cuscuta subgen. Grammica</taxon>
        <taxon>Cuscuta sect. Cleistogrammica</taxon>
    </lineage>
</organism>
<keyword evidence="2" id="KW-1185">Reference proteome</keyword>
<dbReference type="EMBL" id="OOIL02000934">
    <property type="protein sequence ID" value="VFQ70693.1"/>
    <property type="molecule type" value="Genomic_DNA"/>
</dbReference>
<name>A0A484L2Z9_9ASTE</name>
<gene>
    <name evidence="1" type="ORF">CCAM_LOCUS12469</name>
</gene>
<dbReference type="AlphaFoldDB" id="A0A484L2Z9"/>
<proteinExistence type="predicted"/>
<accession>A0A484L2Z9</accession>
<evidence type="ECO:0000313" key="2">
    <source>
        <dbReference type="Proteomes" id="UP000595140"/>
    </source>
</evidence>
<reference evidence="1 2" key="1">
    <citation type="submission" date="2018-04" db="EMBL/GenBank/DDBJ databases">
        <authorList>
            <person name="Vogel A."/>
        </authorList>
    </citation>
    <scope>NUCLEOTIDE SEQUENCE [LARGE SCALE GENOMIC DNA]</scope>
</reference>
<protein>
    <submittedName>
        <fullName evidence="1">Uncharacterized protein</fullName>
    </submittedName>
</protein>
<evidence type="ECO:0000313" key="1">
    <source>
        <dbReference type="EMBL" id="VFQ70693.1"/>
    </source>
</evidence>
<dbReference type="Proteomes" id="UP000595140">
    <property type="component" value="Unassembled WGS sequence"/>
</dbReference>